<organism evidence="1 2">
    <name type="scientific">Tateyamaria omphalii</name>
    <dbReference type="NCBI Taxonomy" id="299262"/>
    <lineage>
        <taxon>Bacteria</taxon>
        <taxon>Pseudomonadati</taxon>
        <taxon>Pseudomonadota</taxon>
        <taxon>Alphaproteobacteria</taxon>
        <taxon>Rhodobacterales</taxon>
        <taxon>Roseobacteraceae</taxon>
        <taxon>Tateyamaria</taxon>
    </lineage>
</organism>
<evidence type="ECO:0000313" key="1">
    <source>
        <dbReference type="EMBL" id="APX11927.1"/>
    </source>
</evidence>
<evidence type="ECO:0000313" key="2">
    <source>
        <dbReference type="Proteomes" id="UP000186336"/>
    </source>
</evidence>
<dbReference type="RefSeq" id="WP_076627824.1">
    <property type="nucleotide sequence ID" value="NZ_CP019312.1"/>
</dbReference>
<dbReference type="EMBL" id="CP019312">
    <property type="protein sequence ID" value="APX11927.1"/>
    <property type="molecule type" value="Genomic_DNA"/>
</dbReference>
<dbReference type="SUPFAM" id="SSF52540">
    <property type="entry name" value="P-loop containing nucleoside triphosphate hydrolases"/>
    <property type="match status" value="1"/>
</dbReference>
<dbReference type="STRING" id="299262.BWR18_09750"/>
<evidence type="ECO:0008006" key="3">
    <source>
        <dbReference type="Google" id="ProtNLM"/>
    </source>
</evidence>
<accession>A0A1P8MV01</accession>
<dbReference type="Proteomes" id="UP000186336">
    <property type="component" value="Chromosome"/>
</dbReference>
<dbReference type="AlphaFoldDB" id="A0A1P8MV01"/>
<sequence>MPLPTALTHRTHTRTAPCLPLLPEGAQHGLGDGLALGRVHEACGPARHRFALWLAAQTTGPVIWITTDWNTESLNPCGFAPIVDPARLLLVHARRPEDVLWSMEEVLRSGTVPLAIADLPGLPGLTPVRRMHLAAENGAAGKGDAPLGLLLTPGMGGAQGVESRWHLATDHKGAPGRWTLTRLRARTAPERAWNVTRQPGQPLPRVSGSINAA</sequence>
<dbReference type="KEGG" id="tom:BWR18_09750"/>
<dbReference type="InterPro" id="IPR027417">
    <property type="entry name" value="P-loop_NTPase"/>
</dbReference>
<reference evidence="1 2" key="1">
    <citation type="submission" date="2017-01" db="EMBL/GenBank/DDBJ databases">
        <title>Complete genome of Tateyamaria omphalii DOK1-4 isolated from seawater in Dokdo.</title>
        <authorList>
            <person name="Kim J.H."/>
            <person name="Chi W.-J."/>
        </authorList>
    </citation>
    <scope>NUCLEOTIDE SEQUENCE [LARGE SCALE GENOMIC DNA]</scope>
    <source>
        <strain evidence="1 2">DOK1-4</strain>
    </source>
</reference>
<protein>
    <recommendedName>
        <fullName evidence="3">Protein ImuA</fullName>
    </recommendedName>
</protein>
<gene>
    <name evidence="1" type="ORF">BWR18_09750</name>
</gene>
<dbReference type="Gene3D" id="3.40.50.300">
    <property type="entry name" value="P-loop containing nucleotide triphosphate hydrolases"/>
    <property type="match status" value="1"/>
</dbReference>
<proteinExistence type="predicted"/>
<name>A0A1P8MV01_9RHOB</name>
<keyword evidence="2" id="KW-1185">Reference proteome</keyword>